<dbReference type="FunFam" id="2.120.10.90:FF:000005">
    <property type="entry name" value="DNA topoisomerase 4 subunit A"/>
    <property type="match status" value="1"/>
</dbReference>
<evidence type="ECO:0000259" key="11">
    <source>
        <dbReference type="PROSITE" id="PS52040"/>
    </source>
</evidence>
<dbReference type="NCBIfam" id="NF004044">
    <property type="entry name" value="PRK05561.1"/>
    <property type="match status" value="1"/>
</dbReference>
<evidence type="ECO:0000256" key="3">
    <source>
        <dbReference type="ARBA" id="ARBA00022741"/>
    </source>
</evidence>
<dbReference type="CDD" id="cd00187">
    <property type="entry name" value="TOP4c"/>
    <property type="match status" value="1"/>
</dbReference>
<dbReference type="InterPro" id="IPR005743">
    <property type="entry name" value="GyrA"/>
</dbReference>
<evidence type="ECO:0000256" key="4">
    <source>
        <dbReference type="ARBA" id="ARBA00022840"/>
    </source>
</evidence>
<evidence type="ECO:0000256" key="2">
    <source>
        <dbReference type="ARBA" id="ARBA00008263"/>
    </source>
</evidence>
<dbReference type="InterPro" id="IPR050220">
    <property type="entry name" value="Type_II_DNA_Topoisomerases"/>
</dbReference>
<dbReference type="FunFam" id="3.90.199.10:FF:000001">
    <property type="entry name" value="DNA gyrase subunit A"/>
    <property type="match status" value="1"/>
</dbReference>
<dbReference type="Proteomes" id="UP000014216">
    <property type="component" value="Unassembled WGS sequence"/>
</dbReference>
<keyword evidence="4 9" id="KW-0067">ATP-binding</keyword>
<dbReference type="Gene3D" id="2.120.10.90">
    <property type="entry name" value="DNA gyrase/topoisomerase IV, subunit A, C-terminal"/>
    <property type="match status" value="1"/>
</dbReference>
<dbReference type="EMBL" id="APJX01000001">
    <property type="protein sequence ID" value="EMS81119.1"/>
    <property type="molecule type" value="Genomic_DNA"/>
</dbReference>
<dbReference type="GO" id="GO:0006265">
    <property type="term" value="P:DNA topological change"/>
    <property type="evidence" value="ECO:0007669"/>
    <property type="project" value="UniProtKB-UniRule"/>
</dbReference>
<keyword evidence="6 9" id="KW-0238">DNA-binding</keyword>
<dbReference type="GO" id="GO:0009330">
    <property type="term" value="C:DNA topoisomerase type II (double strand cut, ATP-hydrolyzing) complex"/>
    <property type="evidence" value="ECO:0007669"/>
    <property type="project" value="TreeGrafter"/>
</dbReference>
<keyword evidence="5 9" id="KW-0799">Topoisomerase</keyword>
<dbReference type="FunFam" id="1.10.268.10:FF:000001">
    <property type="entry name" value="DNA gyrase subunit A"/>
    <property type="match status" value="1"/>
</dbReference>
<dbReference type="InterPro" id="IPR013758">
    <property type="entry name" value="Topo_IIA_A/C_ab"/>
</dbReference>
<evidence type="ECO:0000313" key="13">
    <source>
        <dbReference type="Proteomes" id="UP000014216"/>
    </source>
</evidence>
<dbReference type="Gene3D" id="1.10.268.10">
    <property type="entry name" value="Topoisomerase, domain 3"/>
    <property type="match status" value="1"/>
</dbReference>
<evidence type="ECO:0000256" key="10">
    <source>
        <dbReference type="PROSITE-ProRule" id="PRU01384"/>
    </source>
</evidence>
<dbReference type="GO" id="GO:0003677">
    <property type="term" value="F:DNA binding"/>
    <property type="evidence" value="ECO:0007669"/>
    <property type="project" value="UniProtKB-UniRule"/>
</dbReference>
<dbReference type="SUPFAM" id="SSF101904">
    <property type="entry name" value="GyrA/ParC C-terminal domain-like"/>
    <property type="match status" value="1"/>
</dbReference>
<dbReference type="Pfam" id="PF00521">
    <property type="entry name" value="DNA_topoisoIV"/>
    <property type="match status" value="1"/>
</dbReference>
<keyword evidence="3 9" id="KW-0547">Nucleotide-binding</keyword>
<dbReference type="PROSITE" id="PS52040">
    <property type="entry name" value="TOPO_IIA"/>
    <property type="match status" value="1"/>
</dbReference>
<feature type="active site" description="O-(5'-phospho-DNA)-tyrosine intermediate" evidence="9 10">
    <location>
        <position position="120"/>
    </location>
</feature>
<dbReference type="Pfam" id="PF03989">
    <property type="entry name" value="DNA_gyraseA_C"/>
    <property type="match status" value="6"/>
</dbReference>
<dbReference type="PATRIC" id="fig|1286635.3.peg.274"/>
<dbReference type="EC" id="5.6.2.2" evidence="9"/>
<keyword evidence="13" id="KW-1185">Reference proteome</keyword>
<comment type="miscellaneous">
    <text evidence="9">Few gyrases are as efficient as E.coli at forming negative supercoils. Not all organisms have 2 type II topoisomerases; in organisms with a single type II topoisomerase this enzyme also has to decatenate newly replicated chromosomes.</text>
</comment>
<dbReference type="GO" id="GO:0005524">
    <property type="term" value="F:ATP binding"/>
    <property type="evidence" value="ECO:0007669"/>
    <property type="project" value="UniProtKB-UniRule"/>
</dbReference>
<name>S0G5G7_9BACT</name>
<evidence type="ECO:0000256" key="9">
    <source>
        <dbReference type="HAMAP-Rule" id="MF_01897"/>
    </source>
</evidence>
<evidence type="ECO:0000256" key="6">
    <source>
        <dbReference type="ARBA" id="ARBA00023125"/>
    </source>
</evidence>
<comment type="subcellular location">
    <subcellularLocation>
        <location evidence="9">Cytoplasm</location>
    </subcellularLocation>
</comment>
<dbReference type="RefSeq" id="WP_006963777.1">
    <property type="nucleotide sequence ID" value="NZ_APJX01000001.1"/>
</dbReference>
<accession>S0G5G7</accession>
<dbReference type="InterPro" id="IPR013760">
    <property type="entry name" value="Topo_IIA-like_dom_sf"/>
</dbReference>
<reference evidence="12 13" key="1">
    <citation type="journal article" date="2013" name="Genome Announc.">
        <title>Draft Genome Sequence of Desulfotignum phosphitoxidans DSM 13687 Strain FiPS-3.</title>
        <authorList>
            <person name="Poehlein A."/>
            <person name="Daniel R."/>
            <person name="Simeonova D.D."/>
        </authorList>
    </citation>
    <scope>NUCLEOTIDE SEQUENCE [LARGE SCALE GENOMIC DNA]</scope>
    <source>
        <strain evidence="12 13">DSM 13687</strain>
    </source>
</reference>
<evidence type="ECO:0000256" key="7">
    <source>
        <dbReference type="ARBA" id="ARBA00023235"/>
    </source>
</evidence>
<dbReference type="InterPro" id="IPR035516">
    <property type="entry name" value="Gyrase/topoIV_suA_C"/>
</dbReference>
<dbReference type="OrthoDB" id="9806486at2"/>
<feature type="domain" description="Topo IIA-type catalytic" evidence="11">
    <location>
        <begin position="32"/>
        <end position="497"/>
    </location>
</feature>
<evidence type="ECO:0000313" key="12">
    <source>
        <dbReference type="EMBL" id="EMS81119.1"/>
    </source>
</evidence>
<dbReference type="NCBIfam" id="TIGR01063">
    <property type="entry name" value="gyrA"/>
    <property type="match status" value="1"/>
</dbReference>
<dbReference type="GO" id="GO:0005737">
    <property type="term" value="C:cytoplasm"/>
    <property type="evidence" value="ECO:0007669"/>
    <property type="project" value="UniProtKB-SubCell"/>
</dbReference>
<comment type="catalytic activity">
    <reaction evidence="1 9 10">
        <text>ATP-dependent breakage, passage and rejoining of double-stranded DNA.</text>
        <dbReference type="EC" id="5.6.2.2"/>
    </reaction>
</comment>
<evidence type="ECO:0000256" key="8">
    <source>
        <dbReference type="ARBA" id="ARBA00063644"/>
    </source>
</evidence>
<dbReference type="Gene3D" id="3.30.1360.40">
    <property type="match status" value="1"/>
</dbReference>
<feature type="short sequence motif" description="GyrA-box" evidence="9">
    <location>
        <begin position="524"/>
        <end position="530"/>
    </location>
</feature>
<proteinExistence type="inferred from homology"/>
<dbReference type="NCBIfam" id="NF004043">
    <property type="entry name" value="PRK05560.1"/>
    <property type="match status" value="1"/>
</dbReference>
<dbReference type="Gene3D" id="3.90.199.10">
    <property type="entry name" value="Topoisomerase II, domain 5"/>
    <property type="match status" value="1"/>
</dbReference>
<comment type="similarity">
    <text evidence="2 9">Belongs to the type II topoisomerase GyrA/ParC subunit family.</text>
</comment>
<dbReference type="SUPFAM" id="SSF56719">
    <property type="entry name" value="Type II DNA topoisomerase"/>
    <property type="match status" value="1"/>
</dbReference>
<dbReference type="GO" id="GO:0034335">
    <property type="term" value="F:DNA negative supercoiling activity"/>
    <property type="evidence" value="ECO:0007669"/>
    <property type="project" value="UniProtKB-ARBA"/>
</dbReference>
<comment type="function">
    <text evidence="9">A type II topoisomerase that negatively supercoils closed circular double-stranded (ds) DNA in an ATP-dependent manner to modulate DNA topology and maintain chromosomes in an underwound state. Negative supercoiling favors strand separation, and DNA replication, transcription, recombination and repair, all of which involve strand separation. Also able to catalyze the interconversion of other topological isomers of dsDNA rings, including catenanes and knotted rings. Type II topoisomerases break and join 2 DNA strands simultaneously in an ATP-dependent manner.</text>
</comment>
<dbReference type="PANTHER" id="PTHR43493:SF5">
    <property type="entry name" value="DNA GYRASE SUBUNIT A, CHLOROPLASTIC_MITOCHONDRIAL"/>
    <property type="match status" value="1"/>
</dbReference>
<dbReference type="GO" id="GO:0005694">
    <property type="term" value="C:chromosome"/>
    <property type="evidence" value="ECO:0007669"/>
    <property type="project" value="InterPro"/>
</dbReference>
<dbReference type="FunFam" id="3.30.1360.40:FF:000002">
    <property type="entry name" value="DNA gyrase subunit A"/>
    <property type="match status" value="1"/>
</dbReference>
<keyword evidence="7 9" id="KW-0413">Isomerase</keyword>
<dbReference type="HAMAP" id="MF_01897">
    <property type="entry name" value="GyrA"/>
    <property type="match status" value="1"/>
</dbReference>
<dbReference type="SMART" id="SM00434">
    <property type="entry name" value="TOP4c"/>
    <property type="match status" value="1"/>
</dbReference>
<dbReference type="InterPro" id="IPR013757">
    <property type="entry name" value="Topo_IIA_A_a_sf"/>
</dbReference>
<dbReference type="PANTHER" id="PTHR43493">
    <property type="entry name" value="DNA GYRASE/TOPOISOMERASE SUBUNIT A"/>
    <property type="match status" value="1"/>
</dbReference>
<keyword evidence="9" id="KW-0963">Cytoplasm</keyword>
<dbReference type="AlphaFoldDB" id="S0G5G7"/>
<dbReference type="InterPro" id="IPR002205">
    <property type="entry name" value="Topo_IIA_dom_A"/>
</dbReference>
<protein>
    <recommendedName>
        <fullName evidence="9">DNA gyrase subunit A</fullName>
        <ecNumber evidence="9">5.6.2.2</ecNumber>
    </recommendedName>
</protein>
<comment type="caution">
    <text evidence="12">The sequence shown here is derived from an EMBL/GenBank/DDBJ whole genome shotgun (WGS) entry which is preliminary data.</text>
</comment>
<dbReference type="InterPro" id="IPR006691">
    <property type="entry name" value="GyrA/parC_rep"/>
</dbReference>
<evidence type="ECO:0000256" key="1">
    <source>
        <dbReference type="ARBA" id="ARBA00000185"/>
    </source>
</evidence>
<dbReference type="GO" id="GO:0006261">
    <property type="term" value="P:DNA-templated DNA replication"/>
    <property type="evidence" value="ECO:0007669"/>
    <property type="project" value="UniProtKB-UniRule"/>
</dbReference>
<sequence>MIQKETHLTSIEKEMKQSYLEYAMSVIIGRALPDVRDGLKPVHRRVLYAMQQLRNDWNKPYKKSARIVGDVIGKYHPHGDSAVYDTIVRMAQDFSLRYMLVDGQGNFGSVDGDSPAAMRYTEIRMRKLSHQMLADLEKETVDFIPNYDETLDEPAVLPTRFPALLVNGSSGIAVGMTTNIPPHNIREVADGIKALIDDPDLGIQDLMQYIPGPDFPTWGHIYGTHGIYEAYSSGRGIITLRAKVEVEENKKTGQETIVITELPYQVNKAKLVEKIAELMRDKVITGASFVRDESDRQGMRVAIGLKRDQIAEVVINQLYKHTNLQTSFGIIFLAVVNNRPELLTLKDILVHFIEHRKDVIIRRTRFDLRKAEERAHILEGLKIALDHLDEVVALIRASRSPEEAKTGLITTFDLTPVQAQAILDMRLQRLTGLEQEKIITEYDALLKDIAWYREILGSDQVVKGLIKDELAELVDEFGDDRRTKIVESTADISIEDLIAEEDMVVTVTRSGYIKRNPVTLYASQHRGGKGKTAMGTKIDDFVEHLFVASTHATVLFITNFGKVYQAKVYELPMAGRSSLGKAIVNLLQFEEGETLATLLTVNEFVENCYVVMATRKGRVKKTDLMAYSRPRSGGLIGVKLAPGDELIAARITDGNMNVFLGSDGGKVIRFHESDVRATARGSMGVRGMRIPPDSQVVGMEVLAGQQTLLTVTENGYGKRTDVAEYKTQNRGGMGVFSIKTSKRNGKMVSLALVDDTDELMMVTDKGILIRTDIGGINIISRNTQGVKLINLGAGEKLIGIARLFDENGDTDDLDSEIQPDDEDSLQ</sequence>
<organism evidence="12 13">
    <name type="scientific">Desulfotignum phosphitoxidans DSM 13687</name>
    <dbReference type="NCBI Taxonomy" id="1286635"/>
    <lineage>
        <taxon>Bacteria</taxon>
        <taxon>Pseudomonadati</taxon>
        <taxon>Thermodesulfobacteriota</taxon>
        <taxon>Desulfobacteria</taxon>
        <taxon>Desulfobacterales</taxon>
        <taxon>Desulfobacteraceae</taxon>
        <taxon>Desulfotignum</taxon>
    </lineage>
</organism>
<comment type="subunit">
    <text evidence="9">Heterotetramer, composed of two GyrA and two GyrB chains. In the heterotetramer, GyrA contains the active site tyrosine that forms a transient covalent intermediate with DNA, while GyrB binds cofactors and catalyzes ATP hydrolysis.</text>
</comment>
<evidence type="ECO:0000256" key="5">
    <source>
        <dbReference type="ARBA" id="ARBA00023029"/>
    </source>
</evidence>
<gene>
    <name evidence="9 12" type="primary">gyrA</name>
    <name evidence="12" type="ORF">Dpo_1c02560</name>
</gene>
<comment type="subunit">
    <text evidence="8">Heterotetramer composed of ParC and ParE.</text>
</comment>